<sequence>MQFRTKSSQLDVILHNGNLIKESRTIECPFSDHSFISAKLGIQAVTKETKTIFGRNLSFNNIQLIIAEIVKLDFDQFNMFGSFDLQWAAFKTKVHLILDNISPIKEIKLKKNDMFPWFDEELLYVKYCRDSAYKSYVKDKSNGPKFALFFYWKKEFTKQYESKIINYFQSKTMFDFKNSKKFWEFYATQIKIKSDKTQKSNNPSELNFNEQKAETSQEMSDLFNLFFTSIKSDSNIDYQDSENFCEEFFNKLSSNGIVKNNKFKFEPISEFEIVEQIFKLPDSGGA</sequence>
<name>A0A3M7QZF8_BRAPC</name>
<dbReference type="EMBL" id="REGN01004639">
    <property type="protein sequence ID" value="RNA16740.1"/>
    <property type="molecule type" value="Genomic_DNA"/>
</dbReference>
<keyword evidence="2" id="KW-1185">Reference proteome</keyword>
<protein>
    <recommendedName>
        <fullName evidence="3">RNA-directed DNA polymerase from mobile element jockey-like</fullName>
    </recommendedName>
</protein>
<accession>A0A3M7QZF8</accession>
<proteinExistence type="predicted"/>
<evidence type="ECO:0008006" key="3">
    <source>
        <dbReference type="Google" id="ProtNLM"/>
    </source>
</evidence>
<evidence type="ECO:0000313" key="1">
    <source>
        <dbReference type="EMBL" id="RNA16740.1"/>
    </source>
</evidence>
<evidence type="ECO:0000313" key="2">
    <source>
        <dbReference type="Proteomes" id="UP000276133"/>
    </source>
</evidence>
<organism evidence="1 2">
    <name type="scientific">Brachionus plicatilis</name>
    <name type="common">Marine rotifer</name>
    <name type="synonym">Brachionus muelleri</name>
    <dbReference type="NCBI Taxonomy" id="10195"/>
    <lineage>
        <taxon>Eukaryota</taxon>
        <taxon>Metazoa</taxon>
        <taxon>Spiralia</taxon>
        <taxon>Gnathifera</taxon>
        <taxon>Rotifera</taxon>
        <taxon>Eurotatoria</taxon>
        <taxon>Monogononta</taxon>
        <taxon>Pseudotrocha</taxon>
        <taxon>Ploima</taxon>
        <taxon>Brachionidae</taxon>
        <taxon>Brachionus</taxon>
    </lineage>
</organism>
<dbReference type="AlphaFoldDB" id="A0A3M7QZF8"/>
<dbReference type="OrthoDB" id="5953030at2759"/>
<reference evidence="1 2" key="1">
    <citation type="journal article" date="2018" name="Sci. Rep.">
        <title>Genomic signatures of local adaptation to the degree of environmental predictability in rotifers.</title>
        <authorList>
            <person name="Franch-Gras L."/>
            <person name="Hahn C."/>
            <person name="Garcia-Roger E.M."/>
            <person name="Carmona M.J."/>
            <person name="Serra M."/>
            <person name="Gomez A."/>
        </authorList>
    </citation>
    <scope>NUCLEOTIDE SEQUENCE [LARGE SCALE GENOMIC DNA]</scope>
    <source>
        <strain evidence="1">HYR1</strain>
    </source>
</reference>
<dbReference type="Proteomes" id="UP000276133">
    <property type="component" value="Unassembled WGS sequence"/>
</dbReference>
<feature type="non-terminal residue" evidence="1">
    <location>
        <position position="286"/>
    </location>
</feature>
<comment type="caution">
    <text evidence="1">The sequence shown here is derived from an EMBL/GenBank/DDBJ whole genome shotgun (WGS) entry which is preliminary data.</text>
</comment>
<gene>
    <name evidence="1" type="ORF">BpHYR1_045648</name>
</gene>